<keyword evidence="6" id="KW-1185">Reference proteome</keyword>
<feature type="compositionally biased region" description="Polar residues" evidence="4">
    <location>
        <begin position="1"/>
        <end position="13"/>
    </location>
</feature>
<dbReference type="EMBL" id="GG745346">
    <property type="protein sequence ID" value="KNE65008.1"/>
    <property type="molecule type" value="Genomic_DNA"/>
</dbReference>
<feature type="compositionally biased region" description="Polar residues" evidence="4">
    <location>
        <begin position="39"/>
        <end position="50"/>
    </location>
</feature>
<dbReference type="STRING" id="578462.A0A0L0SR60"/>
<dbReference type="GO" id="GO:0005524">
    <property type="term" value="F:ATP binding"/>
    <property type="evidence" value="ECO:0007669"/>
    <property type="project" value="UniProtKB-KW"/>
</dbReference>
<dbReference type="InterPro" id="IPR029048">
    <property type="entry name" value="HSP70_C_sf"/>
</dbReference>
<dbReference type="AlphaFoldDB" id="A0A0L0SR60"/>
<dbReference type="InterPro" id="IPR029047">
    <property type="entry name" value="HSP70_peptide-bd_sf"/>
</dbReference>
<dbReference type="Pfam" id="PF00012">
    <property type="entry name" value="HSP70"/>
    <property type="match status" value="1"/>
</dbReference>
<dbReference type="InterPro" id="IPR018181">
    <property type="entry name" value="Heat_shock_70_CS"/>
</dbReference>
<comment type="similarity">
    <text evidence="3">Belongs to the heat shock protein 70 family.</text>
</comment>
<keyword evidence="1 3" id="KW-0547">Nucleotide-binding</keyword>
<sequence>MTRPCSRTCSTGRLRSRAMTAGVRASSWSTTCTASSSSRPRNSQPCSYATSRPRPRRISARRSCTPFLRSRQRSPPRSGKRPWTRRRLPGLILCGCSMRRRLSPWRTASRPRTRPAKASATCWSWVSAAGRWTSRSRQSRTRSWKSSRQRRAWTLAGLISTTGSRPTSCKNFAVGTTRTCRVTSAPWPACVGRASAPSAPCRRPSWRPLLSRSCCPGTDVCTTVTRARFEDMCDDLFRAVVEPVEQVLRDAHMEPSNVHEILLVGGASRMPKVQQLLADMFGGRARITLGSQDAAVHGAAIMGAILSRDPSTAIHDLTLLDVVPHTLSLQVGNGPLIPIVPRGTIVPARKAELVPLDPSTPPPDFILVYENLTPLFGRLDLSALTPETPHIHVTFDLDAAAHLAVTVTDDLDQHRVTAKITGPNRLLQVDLDRMRTDLDRMCKADHEAAARIRARNRLERYVVTLRGNTVRNPPVAARMCGEDVDRLESVVAETLHWLDYAGEDVGRVDFEQVLADVEARANAVVAEYLDVVGGSEGQ</sequence>
<dbReference type="Gene3D" id="3.30.420.40">
    <property type="match status" value="2"/>
</dbReference>
<feature type="region of interest" description="Disordered" evidence="4">
    <location>
        <begin position="1"/>
        <end position="84"/>
    </location>
</feature>
<dbReference type="SUPFAM" id="SSF100934">
    <property type="entry name" value="Heat shock protein 70kD (HSP70), C-terminal subdomain"/>
    <property type="match status" value="1"/>
</dbReference>
<dbReference type="OrthoDB" id="6281481at2759"/>
<organism evidence="5 6">
    <name type="scientific">Allomyces macrogynus (strain ATCC 38327)</name>
    <name type="common">Allomyces javanicus var. macrogynus</name>
    <dbReference type="NCBI Taxonomy" id="578462"/>
    <lineage>
        <taxon>Eukaryota</taxon>
        <taxon>Fungi</taxon>
        <taxon>Fungi incertae sedis</taxon>
        <taxon>Blastocladiomycota</taxon>
        <taxon>Blastocladiomycetes</taxon>
        <taxon>Blastocladiales</taxon>
        <taxon>Blastocladiaceae</taxon>
        <taxon>Allomyces</taxon>
    </lineage>
</organism>
<reference evidence="5 6" key="1">
    <citation type="submission" date="2009-11" db="EMBL/GenBank/DDBJ databases">
        <title>Annotation of Allomyces macrogynus ATCC 38327.</title>
        <authorList>
            <consortium name="The Broad Institute Genome Sequencing Platform"/>
            <person name="Russ C."/>
            <person name="Cuomo C."/>
            <person name="Burger G."/>
            <person name="Gray M.W."/>
            <person name="Holland P.W.H."/>
            <person name="King N."/>
            <person name="Lang F.B.F."/>
            <person name="Roger A.J."/>
            <person name="Ruiz-Trillo I."/>
            <person name="Young S.K."/>
            <person name="Zeng Q."/>
            <person name="Gargeya S."/>
            <person name="Fitzgerald M."/>
            <person name="Haas B."/>
            <person name="Abouelleil A."/>
            <person name="Alvarado L."/>
            <person name="Arachchi H.M."/>
            <person name="Berlin A."/>
            <person name="Chapman S.B."/>
            <person name="Gearin G."/>
            <person name="Goldberg J."/>
            <person name="Griggs A."/>
            <person name="Gujja S."/>
            <person name="Hansen M."/>
            <person name="Heiman D."/>
            <person name="Howarth C."/>
            <person name="Larimer J."/>
            <person name="Lui A."/>
            <person name="MacDonald P.J.P."/>
            <person name="McCowen C."/>
            <person name="Montmayeur A."/>
            <person name="Murphy C."/>
            <person name="Neiman D."/>
            <person name="Pearson M."/>
            <person name="Priest M."/>
            <person name="Roberts A."/>
            <person name="Saif S."/>
            <person name="Shea T."/>
            <person name="Sisk P."/>
            <person name="Stolte C."/>
            <person name="Sykes S."/>
            <person name="Wortman J."/>
            <person name="Nusbaum C."/>
            <person name="Birren B."/>
        </authorList>
    </citation>
    <scope>NUCLEOTIDE SEQUENCE [LARGE SCALE GENOMIC DNA]</scope>
    <source>
        <strain evidence="5 6">ATCC 38327</strain>
    </source>
</reference>
<reference evidence="6" key="2">
    <citation type="submission" date="2009-11" db="EMBL/GenBank/DDBJ databases">
        <title>The Genome Sequence of Allomyces macrogynus strain ATCC 38327.</title>
        <authorList>
            <consortium name="The Broad Institute Genome Sequencing Platform"/>
            <person name="Russ C."/>
            <person name="Cuomo C."/>
            <person name="Shea T."/>
            <person name="Young S.K."/>
            <person name="Zeng Q."/>
            <person name="Koehrsen M."/>
            <person name="Haas B."/>
            <person name="Borodovsky M."/>
            <person name="Guigo R."/>
            <person name="Alvarado L."/>
            <person name="Berlin A."/>
            <person name="Borenstein D."/>
            <person name="Chen Z."/>
            <person name="Engels R."/>
            <person name="Freedman E."/>
            <person name="Gellesch M."/>
            <person name="Goldberg J."/>
            <person name="Griggs A."/>
            <person name="Gujja S."/>
            <person name="Heiman D."/>
            <person name="Hepburn T."/>
            <person name="Howarth C."/>
            <person name="Jen D."/>
            <person name="Larson L."/>
            <person name="Lewis B."/>
            <person name="Mehta T."/>
            <person name="Park D."/>
            <person name="Pearson M."/>
            <person name="Roberts A."/>
            <person name="Saif S."/>
            <person name="Shenoy N."/>
            <person name="Sisk P."/>
            <person name="Stolte C."/>
            <person name="Sykes S."/>
            <person name="Walk T."/>
            <person name="White J."/>
            <person name="Yandava C."/>
            <person name="Burger G."/>
            <person name="Gray M.W."/>
            <person name="Holland P.W.H."/>
            <person name="King N."/>
            <person name="Lang F.B.F."/>
            <person name="Roger A.J."/>
            <person name="Ruiz-Trillo I."/>
            <person name="Lander E."/>
            <person name="Nusbaum C."/>
        </authorList>
    </citation>
    <scope>NUCLEOTIDE SEQUENCE [LARGE SCALE GENOMIC DNA]</scope>
    <source>
        <strain evidence="6">ATCC 38327</strain>
    </source>
</reference>
<dbReference type="SUPFAM" id="SSF100920">
    <property type="entry name" value="Heat shock protein 70kD (HSP70), peptide-binding domain"/>
    <property type="match status" value="1"/>
</dbReference>
<evidence type="ECO:0008006" key="7">
    <source>
        <dbReference type="Google" id="ProtNLM"/>
    </source>
</evidence>
<dbReference type="SUPFAM" id="SSF53067">
    <property type="entry name" value="Actin-like ATPase domain"/>
    <property type="match status" value="1"/>
</dbReference>
<dbReference type="Gene3D" id="2.60.34.10">
    <property type="entry name" value="Substrate Binding Domain Of DNAk, Chain A, domain 1"/>
    <property type="match status" value="1"/>
</dbReference>
<dbReference type="GO" id="GO:0140662">
    <property type="term" value="F:ATP-dependent protein folding chaperone"/>
    <property type="evidence" value="ECO:0007669"/>
    <property type="project" value="InterPro"/>
</dbReference>
<keyword evidence="2 3" id="KW-0067">ATP-binding</keyword>
<dbReference type="VEuPathDB" id="FungiDB:AMAG_10674"/>
<proteinExistence type="inferred from homology"/>
<evidence type="ECO:0000256" key="1">
    <source>
        <dbReference type="ARBA" id="ARBA00022741"/>
    </source>
</evidence>
<dbReference type="Gene3D" id="1.20.1270.10">
    <property type="match status" value="1"/>
</dbReference>
<evidence type="ECO:0000313" key="5">
    <source>
        <dbReference type="EMBL" id="KNE65008.1"/>
    </source>
</evidence>
<accession>A0A0L0SR60</accession>
<dbReference type="PROSITE" id="PS01036">
    <property type="entry name" value="HSP70_3"/>
    <property type="match status" value="1"/>
</dbReference>
<dbReference type="Proteomes" id="UP000054350">
    <property type="component" value="Unassembled WGS sequence"/>
</dbReference>
<evidence type="ECO:0000256" key="2">
    <source>
        <dbReference type="ARBA" id="ARBA00022840"/>
    </source>
</evidence>
<dbReference type="InterPro" id="IPR043129">
    <property type="entry name" value="ATPase_NBD"/>
</dbReference>
<name>A0A0L0SR60_ALLM3</name>
<feature type="compositionally biased region" description="Low complexity" evidence="4">
    <location>
        <begin position="26"/>
        <end position="38"/>
    </location>
</feature>
<gene>
    <name evidence="5" type="ORF">AMAG_10674</name>
</gene>
<evidence type="ECO:0000256" key="4">
    <source>
        <dbReference type="SAM" id="MobiDB-lite"/>
    </source>
</evidence>
<dbReference type="PANTHER" id="PTHR19375">
    <property type="entry name" value="HEAT SHOCK PROTEIN 70KDA"/>
    <property type="match status" value="1"/>
</dbReference>
<protein>
    <recommendedName>
        <fullName evidence="7">Hsp70-like protein</fullName>
    </recommendedName>
</protein>
<feature type="compositionally biased region" description="Basic residues" evidence="4">
    <location>
        <begin position="70"/>
        <end position="84"/>
    </location>
</feature>
<evidence type="ECO:0000313" key="6">
    <source>
        <dbReference type="Proteomes" id="UP000054350"/>
    </source>
</evidence>
<dbReference type="Gene3D" id="3.90.640.10">
    <property type="entry name" value="Actin, Chain A, domain 4"/>
    <property type="match status" value="1"/>
</dbReference>
<dbReference type="InterPro" id="IPR013126">
    <property type="entry name" value="Hsp_70_fam"/>
</dbReference>
<evidence type="ECO:0000256" key="3">
    <source>
        <dbReference type="RuleBase" id="RU003322"/>
    </source>
</evidence>
<dbReference type="eggNOG" id="KOG0101">
    <property type="taxonomic scope" value="Eukaryota"/>
</dbReference>